<sequence length="197" mass="22168">MRIEPAEGSVADWILHADLHWWNLVTLGPPGYPAYGRLRFIPDPTYPYQPESSVSLPADHLNEDHQLALALRTLAGHTDTPVQCYLLVWDGWGDDAWTRKHAESLTKVSLPTGEREYHLGRAPLTELITELSPEHVKEATPLPGFVWPADRSWCLTSDVDPHWAGIAASDRALQALVETPDLDVVWTHPEAEHLFYV</sequence>
<dbReference type="EMBL" id="WRPM01000085">
    <property type="protein sequence ID" value="MVT27017.1"/>
    <property type="molecule type" value="Genomic_DNA"/>
</dbReference>
<name>A0A7K1UKJ3_9MICC</name>
<dbReference type="AlphaFoldDB" id="A0A7K1UKJ3"/>
<evidence type="ECO:0000313" key="1">
    <source>
        <dbReference type="EMBL" id="MVT27017.1"/>
    </source>
</evidence>
<dbReference type="Proteomes" id="UP000460157">
    <property type="component" value="Unassembled WGS sequence"/>
</dbReference>
<reference evidence="1 2" key="1">
    <citation type="submission" date="2019-12" db="EMBL/GenBank/DDBJ databases">
        <title>Nesterenkonia muleiensis sp. nov., a novel actinobacterium isolated from sap of Populus euphratica.</title>
        <authorList>
            <person name="Wang R."/>
        </authorList>
    </citation>
    <scope>NUCLEOTIDE SEQUENCE [LARGE SCALE GENOMIC DNA]</scope>
    <source>
        <strain evidence="1 2">F10</strain>
    </source>
</reference>
<accession>A0A7K1UKJ3</accession>
<proteinExistence type="predicted"/>
<dbReference type="RefSeq" id="WP_157324565.1">
    <property type="nucleotide sequence ID" value="NZ_BMFX01000021.1"/>
</dbReference>
<organism evidence="1 2">
    <name type="scientific">Nesterenkonia alkaliphila</name>
    <dbReference type="NCBI Taxonomy" id="1463631"/>
    <lineage>
        <taxon>Bacteria</taxon>
        <taxon>Bacillati</taxon>
        <taxon>Actinomycetota</taxon>
        <taxon>Actinomycetes</taxon>
        <taxon>Micrococcales</taxon>
        <taxon>Micrococcaceae</taxon>
        <taxon>Nesterenkonia</taxon>
    </lineage>
</organism>
<keyword evidence="2" id="KW-1185">Reference proteome</keyword>
<protein>
    <submittedName>
        <fullName evidence="1">Uncharacterized protein</fullName>
    </submittedName>
</protein>
<dbReference type="OrthoDB" id="2426596at2"/>
<evidence type="ECO:0000313" key="2">
    <source>
        <dbReference type="Proteomes" id="UP000460157"/>
    </source>
</evidence>
<gene>
    <name evidence="1" type="ORF">GNZ21_11715</name>
</gene>
<comment type="caution">
    <text evidence="1">The sequence shown here is derived from an EMBL/GenBank/DDBJ whole genome shotgun (WGS) entry which is preliminary data.</text>
</comment>